<dbReference type="Gene3D" id="2.170.120.12">
    <property type="entry name" value="DNA-directed RNA polymerase, insert domain"/>
    <property type="match status" value="1"/>
</dbReference>
<feature type="region of interest" description="Alpha C-terminal domain (alpha-CTD)" evidence="8">
    <location>
        <begin position="288"/>
        <end position="369"/>
    </location>
</feature>
<dbReference type="SMART" id="SM00662">
    <property type="entry name" value="RPOLD"/>
    <property type="match status" value="1"/>
</dbReference>
<feature type="domain" description="DNA-directed RNA polymerase RpoA/D/Rpb3-type" evidence="9">
    <location>
        <begin position="20"/>
        <end position="255"/>
    </location>
</feature>
<dbReference type="RefSeq" id="YP_009241469.1">
    <property type="nucleotide sequence ID" value="NC_029807.1"/>
</dbReference>
<evidence type="ECO:0000256" key="1">
    <source>
        <dbReference type="ARBA" id="ARBA00004026"/>
    </source>
</evidence>
<dbReference type="Gene3D" id="1.10.150.20">
    <property type="entry name" value="5' to 3' exonuclease, C-terminal subdomain"/>
    <property type="match status" value="1"/>
</dbReference>
<reference evidence="10" key="1">
    <citation type="journal article" date="2016" name="PLoS ONE">
        <title>Distinctive Architecture of the Chloroplast Genome in the Chlorodendrophycean Green Algae Scherffelia dubia and Tetraselmis sp. CCMP 881.</title>
        <authorList>
            <person name="Turmel M."/>
            <person name="de Cambiaire J.C."/>
            <person name="Otis C."/>
            <person name="Lemieux C."/>
        </authorList>
    </citation>
    <scope>NUCLEOTIDE SEQUENCE</scope>
</reference>
<sequence length="369" mass="41950">MKNLSIICVESQLKDPTNLYARFKCGPFQKKYTLTIANNLRRALLSELPGLAIIAVKIEGVSHEYTSLKGVRESVLDILLNIKKVILFSDFAIPTPFTARLQVTGPGSVNAGDIAFPSFIKCVNPSHKIATLCDDGKLDMSFLICPGKDYWVQFSSDQLLKYCIEFFPPATDKKKNYLEFFHSSSKLSNILIIDPVFMPVNKVNYTIEVDEEIDTEHPEEHIHLEIWLNGTIHPFRAIRLAIIAMIDIFEPLKHLKHPQSLFRNPKIFKQEILKENSKEKKTKDAFVLKESFKIMDIGNLDISFRPYSCLKNANIETVGELLGHSKEDLLSLKNFGKRSLEEVENSLFQMGLKLKKSALNSSTRTDIKN</sequence>
<evidence type="ECO:0000256" key="8">
    <source>
        <dbReference type="HAMAP-Rule" id="MF_00059"/>
    </source>
</evidence>
<evidence type="ECO:0000256" key="3">
    <source>
        <dbReference type="ARBA" id="ARBA00022478"/>
    </source>
</evidence>
<dbReference type="InterPro" id="IPR011263">
    <property type="entry name" value="DNA-dir_RNA_pol_RpoA/D/Rpb3"/>
</dbReference>
<accession>A0A142BY84</accession>
<dbReference type="InterPro" id="IPR011773">
    <property type="entry name" value="DNA-dir_RpoA"/>
</dbReference>
<dbReference type="SUPFAM" id="SSF56553">
    <property type="entry name" value="Insert subdomain of RNA polymerase alpha subunit"/>
    <property type="match status" value="1"/>
</dbReference>
<dbReference type="GO" id="GO:0005737">
    <property type="term" value="C:cytoplasm"/>
    <property type="evidence" value="ECO:0007669"/>
    <property type="project" value="UniProtKB-ARBA"/>
</dbReference>
<dbReference type="EMBL" id="KU167098">
    <property type="protein sequence ID" value="AMP43376.1"/>
    <property type="molecule type" value="Genomic_DNA"/>
</dbReference>
<comment type="function">
    <text evidence="1 8">DNA-dependent RNA polymerase catalyzes the transcription of DNA into RNA using the four ribonucleoside triphosphates as substrates.</text>
</comment>
<dbReference type="InterPro" id="IPR036603">
    <property type="entry name" value="RBP11-like"/>
</dbReference>
<dbReference type="InterPro" id="IPR011262">
    <property type="entry name" value="DNA-dir_RNA_pol_insert"/>
</dbReference>
<dbReference type="GO" id="GO:0003899">
    <property type="term" value="F:DNA-directed RNA polymerase activity"/>
    <property type="evidence" value="ECO:0007669"/>
    <property type="project" value="UniProtKB-UniRule"/>
</dbReference>
<dbReference type="GO" id="GO:0006351">
    <property type="term" value="P:DNA-templated transcription"/>
    <property type="evidence" value="ECO:0007669"/>
    <property type="project" value="UniProtKB-UniRule"/>
</dbReference>
<gene>
    <name evidence="8 10" type="primary">rpoA</name>
</gene>
<dbReference type="InterPro" id="IPR011260">
    <property type="entry name" value="RNAP_asu_C"/>
</dbReference>
<dbReference type="GO" id="GO:0046983">
    <property type="term" value="F:protein dimerization activity"/>
    <property type="evidence" value="ECO:0007669"/>
    <property type="project" value="InterPro"/>
</dbReference>
<dbReference type="InterPro" id="IPR036643">
    <property type="entry name" value="RNApol_insert_sf"/>
</dbReference>
<evidence type="ECO:0000256" key="7">
    <source>
        <dbReference type="ARBA" id="ARBA00048552"/>
    </source>
</evidence>
<organism evidence="10">
    <name type="scientific">Scherffelia dubia</name>
    <name type="common">Green alga</name>
    <name type="synonym">Chlamydomonas dubia</name>
    <dbReference type="NCBI Taxonomy" id="3190"/>
    <lineage>
        <taxon>Eukaryota</taxon>
        <taxon>Viridiplantae</taxon>
        <taxon>Chlorophyta</taxon>
        <taxon>core chlorophytes</taxon>
        <taxon>Chlorodendrophyceae</taxon>
        <taxon>Chlorodendrales</taxon>
        <taxon>Chlorodendraceae</taxon>
        <taxon>Scherffelia</taxon>
    </lineage>
</organism>
<evidence type="ECO:0000256" key="6">
    <source>
        <dbReference type="ARBA" id="ARBA00023163"/>
    </source>
</evidence>
<keyword evidence="6 8" id="KW-0804">Transcription</keyword>
<evidence type="ECO:0000313" key="10">
    <source>
        <dbReference type="EMBL" id="AMP43376.1"/>
    </source>
</evidence>
<dbReference type="Pfam" id="PF01000">
    <property type="entry name" value="RNA_pol_A_bac"/>
    <property type="match status" value="1"/>
</dbReference>
<protein>
    <recommendedName>
        <fullName evidence="8">DNA-directed RNA polymerase subunit alpha</fullName>
        <shortName evidence="8">RNAP subunit alpha</shortName>
        <ecNumber evidence="8">2.7.7.6</ecNumber>
    </recommendedName>
    <alternativeName>
        <fullName evidence="8">RNA polymerase subunit alpha</fullName>
    </alternativeName>
    <alternativeName>
        <fullName evidence="8">Transcriptase subunit alpha</fullName>
    </alternativeName>
</protein>
<evidence type="ECO:0000256" key="4">
    <source>
        <dbReference type="ARBA" id="ARBA00022679"/>
    </source>
</evidence>
<feature type="region of interest" description="Alpha N-terminal domain (alpha-NTD)" evidence="8">
    <location>
        <begin position="1"/>
        <end position="274"/>
    </location>
</feature>
<dbReference type="GeneID" id="27209981"/>
<evidence type="ECO:0000256" key="2">
    <source>
        <dbReference type="ARBA" id="ARBA00007123"/>
    </source>
</evidence>
<dbReference type="EC" id="2.7.7.6" evidence="8"/>
<comment type="catalytic activity">
    <reaction evidence="7 8">
        <text>RNA(n) + a ribonucleoside 5'-triphosphate = RNA(n+1) + diphosphate</text>
        <dbReference type="Rhea" id="RHEA:21248"/>
        <dbReference type="Rhea" id="RHEA-COMP:14527"/>
        <dbReference type="Rhea" id="RHEA-COMP:17342"/>
        <dbReference type="ChEBI" id="CHEBI:33019"/>
        <dbReference type="ChEBI" id="CHEBI:61557"/>
        <dbReference type="ChEBI" id="CHEBI:140395"/>
        <dbReference type="EC" id="2.7.7.6"/>
    </reaction>
</comment>
<dbReference type="SUPFAM" id="SSF55257">
    <property type="entry name" value="RBP11-like subunits of RNA polymerase"/>
    <property type="match status" value="1"/>
</dbReference>
<name>A0A142BY84_SCHDU</name>
<dbReference type="CDD" id="cd06928">
    <property type="entry name" value="RNAP_alpha_NTD"/>
    <property type="match status" value="1"/>
</dbReference>
<keyword evidence="10" id="KW-0934">Plastid</keyword>
<comment type="domain">
    <text evidence="8">The N-terminal domain is essential for RNAP assembly and basal transcription, whereas the C-terminal domain is involved in interaction with transcriptional regulators and with upstream promoter elements.</text>
</comment>
<dbReference type="HAMAP" id="MF_00059">
    <property type="entry name" value="RNApol_bact_RpoA"/>
    <property type="match status" value="1"/>
</dbReference>
<keyword evidence="3 8" id="KW-0240">DNA-directed RNA polymerase</keyword>
<comment type="subunit">
    <text evidence="8">Homodimer. The RNAP catalytic core consists of 2 alpha, 1 beta, 1 beta' and 1 omega subunit. When a sigma factor is associated with the core the holoenzyme is formed, which can initiate transcription.</text>
</comment>
<comment type="similarity">
    <text evidence="2 8">Belongs to the RNA polymerase alpha chain family.</text>
</comment>
<dbReference type="GO" id="GO:0000428">
    <property type="term" value="C:DNA-directed RNA polymerase complex"/>
    <property type="evidence" value="ECO:0007669"/>
    <property type="project" value="UniProtKB-KW"/>
</dbReference>
<proteinExistence type="inferred from homology"/>
<keyword evidence="5 8" id="KW-0548">Nucleotidyltransferase</keyword>
<dbReference type="Gene3D" id="3.30.1360.10">
    <property type="entry name" value="RNA polymerase, RBP11-like subunit"/>
    <property type="match status" value="1"/>
</dbReference>
<evidence type="ECO:0000259" key="9">
    <source>
        <dbReference type="SMART" id="SM00662"/>
    </source>
</evidence>
<keyword evidence="4 8" id="KW-0808">Transferase</keyword>
<dbReference type="AlphaFoldDB" id="A0A142BY84"/>
<geneLocation type="plastid" evidence="10"/>
<dbReference type="GO" id="GO:0003677">
    <property type="term" value="F:DNA binding"/>
    <property type="evidence" value="ECO:0007669"/>
    <property type="project" value="UniProtKB-UniRule"/>
</dbReference>
<dbReference type="Pfam" id="PF03118">
    <property type="entry name" value="RNA_pol_A_CTD"/>
    <property type="match status" value="1"/>
</dbReference>
<dbReference type="SUPFAM" id="SSF47789">
    <property type="entry name" value="C-terminal domain of RNA polymerase alpha subunit"/>
    <property type="match status" value="1"/>
</dbReference>
<dbReference type="Pfam" id="PF01193">
    <property type="entry name" value="RNA_pol_L"/>
    <property type="match status" value="1"/>
</dbReference>
<evidence type="ECO:0000256" key="5">
    <source>
        <dbReference type="ARBA" id="ARBA00022695"/>
    </source>
</evidence>